<name>A0A6J4M957_9ACTN</name>
<feature type="non-terminal residue" evidence="1">
    <location>
        <position position="59"/>
    </location>
</feature>
<proteinExistence type="predicted"/>
<protein>
    <submittedName>
        <fullName evidence="1">Uncharacterized protein</fullName>
    </submittedName>
</protein>
<dbReference type="AlphaFoldDB" id="A0A6J4M957"/>
<reference evidence="1" key="1">
    <citation type="submission" date="2020-02" db="EMBL/GenBank/DDBJ databases">
        <authorList>
            <person name="Meier V. D."/>
        </authorList>
    </citation>
    <scope>NUCLEOTIDE SEQUENCE</scope>
    <source>
        <strain evidence="1">AVDCRST_MAG34</strain>
    </source>
</reference>
<accession>A0A6J4M957</accession>
<sequence length="59" mass="6375">WVTGIGLAGGGVLWVVHGAFTMLEPRARRCCSLTPAVTRSWSTARASWPQRARSGRVPP</sequence>
<gene>
    <name evidence="1" type="ORF">AVDCRST_MAG34-1804</name>
</gene>
<organism evidence="1">
    <name type="scientific">uncultured Nocardioidaceae bacterium</name>
    <dbReference type="NCBI Taxonomy" id="253824"/>
    <lineage>
        <taxon>Bacteria</taxon>
        <taxon>Bacillati</taxon>
        <taxon>Actinomycetota</taxon>
        <taxon>Actinomycetes</taxon>
        <taxon>Propionibacteriales</taxon>
        <taxon>Nocardioidaceae</taxon>
        <taxon>environmental samples</taxon>
    </lineage>
</organism>
<evidence type="ECO:0000313" key="1">
    <source>
        <dbReference type="EMBL" id="CAA9351618.1"/>
    </source>
</evidence>
<dbReference type="EMBL" id="CADCUI010000039">
    <property type="protein sequence ID" value="CAA9351618.1"/>
    <property type="molecule type" value="Genomic_DNA"/>
</dbReference>
<feature type="non-terminal residue" evidence="1">
    <location>
        <position position="1"/>
    </location>
</feature>